<comment type="caution">
    <text evidence="2">The sequence shown here is derived from an EMBL/GenBank/DDBJ whole genome shotgun (WGS) entry which is preliminary data.</text>
</comment>
<dbReference type="GO" id="GO:0005506">
    <property type="term" value="F:iron ion binding"/>
    <property type="evidence" value="ECO:0007669"/>
    <property type="project" value="InterPro"/>
</dbReference>
<evidence type="ECO:0000313" key="3">
    <source>
        <dbReference type="Proteomes" id="UP001150266"/>
    </source>
</evidence>
<evidence type="ECO:0000256" key="1">
    <source>
        <dbReference type="SAM" id="Phobius"/>
    </source>
</evidence>
<keyword evidence="3" id="KW-1185">Reference proteome</keyword>
<dbReference type="EMBL" id="JAOTPV010000007">
    <property type="protein sequence ID" value="KAJ4480217.1"/>
    <property type="molecule type" value="Genomic_DNA"/>
</dbReference>
<organism evidence="2 3">
    <name type="scientific">Lentinula aciculospora</name>
    <dbReference type="NCBI Taxonomy" id="153920"/>
    <lineage>
        <taxon>Eukaryota</taxon>
        <taxon>Fungi</taxon>
        <taxon>Dikarya</taxon>
        <taxon>Basidiomycota</taxon>
        <taxon>Agaricomycotina</taxon>
        <taxon>Agaricomycetes</taxon>
        <taxon>Agaricomycetidae</taxon>
        <taxon>Agaricales</taxon>
        <taxon>Marasmiineae</taxon>
        <taxon>Omphalotaceae</taxon>
        <taxon>Lentinula</taxon>
    </lineage>
</organism>
<evidence type="ECO:0000313" key="2">
    <source>
        <dbReference type="EMBL" id="KAJ4480217.1"/>
    </source>
</evidence>
<evidence type="ECO:0008006" key="4">
    <source>
        <dbReference type="Google" id="ProtNLM"/>
    </source>
</evidence>
<sequence>MLLLCILSNMLHSILMLVALTIWALIIWSLRLYQMLRLLKPFPKRYAIISASAVVNRFLPTIPGLLLGIDYSWAKKSSVYNGTKWNVHVTVAIGSCRSALWIADTETIREVCSSRKRFPKGVEHYNVLLVFGPNMISAADSDWKRFRKISATAFSETNNALVWKCTTEIIQNTVIDQWKEQSAIHVSIQDLTHKISLSVMAAAGMC</sequence>
<dbReference type="Gene3D" id="1.10.630.10">
    <property type="entry name" value="Cytochrome P450"/>
    <property type="match status" value="1"/>
</dbReference>
<dbReference type="GO" id="GO:0020037">
    <property type="term" value="F:heme binding"/>
    <property type="evidence" value="ECO:0007669"/>
    <property type="project" value="InterPro"/>
</dbReference>
<keyword evidence="1" id="KW-0812">Transmembrane</keyword>
<gene>
    <name evidence="2" type="ORF">J3R30DRAFT_2595853</name>
</gene>
<dbReference type="OrthoDB" id="1470350at2759"/>
<accession>A0A9W9ADL5</accession>
<dbReference type="SUPFAM" id="SSF48264">
    <property type="entry name" value="Cytochrome P450"/>
    <property type="match status" value="1"/>
</dbReference>
<dbReference type="AlphaFoldDB" id="A0A9W9ADL5"/>
<keyword evidence="1" id="KW-1133">Transmembrane helix</keyword>
<reference evidence="2" key="1">
    <citation type="submission" date="2022-08" db="EMBL/GenBank/DDBJ databases">
        <title>A Global Phylogenomic Analysis of the Shiitake Genus Lentinula.</title>
        <authorList>
            <consortium name="DOE Joint Genome Institute"/>
            <person name="Sierra-Patev S."/>
            <person name="Min B."/>
            <person name="Naranjo-Ortiz M."/>
            <person name="Looney B."/>
            <person name="Konkel Z."/>
            <person name="Slot J.C."/>
            <person name="Sakamoto Y."/>
            <person name="Steenwyk J.L."/>
            <person name="Rokas A."/>
            <person name="Carro J."/>
            <person name="Camarero S."/>
            <person name="Ferreira P."/>
            <person name="Molpeceres G."/>
            <person name="Ruiz-Duenas F.J."/>
            <person name="Serrano A."/>
            <person name="Henrissat B."/>
            <person name="Drula E."/>
            <person name="Hughes K.W."/>
            <person name="Mata J.L."/>
            <person name="Ishikawa N.K."/>
            <person name="Vargas-Isla R."/>
            <person name="Ushijima S."/>
            <person name="Smith C.A."/>
            <person name="Ahrendt S."/>
            <person name="Andreopoulos W."/>
            <person name="He G."/>
            <person name="Labutti K."/>
            <person name="Lipzen A."/>
            <person name="Ng V."/>
            <person name="Riley R."/>
            <person name="Sandor L."/>
            <person name="Barry K."/>
            <person name="Martinez A.T."/>
            <person name="Xiao Y."/>
            <person name="Gibbons J.G."/>
            <person name="Terashima K."/>
            <person name="Grigoriev I.V."/>
            <person name="Hibbett D.S."/>
        </authorList>
    </citation>
    <scope>NUCLEOTIDE SEQUENCE</scope>
    <source>
        <strain evidence="2">JLM2183</strain>
    </source>
</reference>
<dbReference type="InterPro" id="IPR036396">
    <property type="entry name" value="Cyt_P450_sf"/>
</dbReference>
<keyword evidence="1" id="KW-0472">Membrane</keyword>
<feature type="transmembrane region" description="Helical" evidence="1">
    <location>
        <begin position="6"/>
        <end position="30"/>
    </location>
</feature>
<name>A0A9W9ADL5_9AGAR</name>
<dbReference type="GO" id="GO:0016705">
    <property type="term" value="F:oxidoreductase activity, acting on paired donors, with incorporation or reduction of molecular oxygen"/>
    <property type="evidence" value="ECO:0007669"/>
    <property type="project" value="InterPro"/>
</dbReference>
<dbReference type="GO" id="GO:0004497">
    <property type="term" value="F:monooxygenase activity"/>
    <property type="evidence" value="ECO:0007669"/>
    <property type="project" value="InterPro"/>
</dbReference>
<proteinExistence type="predicted"/>
<dbReference type="Proteomes" id="UP001150266">
    <property type="component" value="Unassembled WGS sequence"/>
</dbReference>
<protein>
    <recommendedName>
        <fullName evidence="4">Cytochrome P450</fullName>
    </recommendedName>
</protein>